<dbReference type="EMBL" id="JAUSRB010000001">
    <property type="protein sequence ID" value="MDP9861129.1"/>
    <property type="molecule type" value="Genomic_DNA"/>
</dbReference>
<accession>A0ABT9QVX4</accession>
<feature type="region of interest" description="Disordered" evidence="1">
    <location>
        <begin position="1"/>
        <end position="35"/>
    </location>
</feature>
<organism evidence="2 3">
    <name type="scientific">Streptosporangium brasiliense</name>
    <dbReference type="NCBI Taxonomy" id="47480"/>
    <lineage>
        <taxon>Bacteria</taxon>
        <taxon>Bacillati</taxon>
        <taxon>Actinomycetota</taxon>
        <taxon>Actinomycetes</taxon>
        <taxon>Streptosporangiales</taxon>
        <taxon>Streptosporangiaceae</taxon>
        <taxon>Streptosporangium</taxon>
    </lineage>
</organism>
<proteinExistence type="predicted"/>
<reference evidence="2 3" key="1">
    <citation type="submission" date="2023-07" db="EMBL/GenBank/DDBJ databases">
        <title>Sequencing the genomes of 1000 actinobacteria strains.</title>
        <authorList>
            <person name="Klenk H.-P."/>
        </authorList>
    </citation>
    <scope>NUCLEOTIDE SEQUENCE [LARGE SCALE GENOMIC DNA]</scope>
    <source>
        <strain evidence="2 3">DSM 44109</strain>
    </source>
</reference>
<dbReference type="RefSeq" id="WP_306856831.1">
    <property type="nucleotide sequence ID" value="NZ_JAUSRB010000001.1"/>
</dbReference>
<evidence type="ECO:0000256" key="1">
    <source>
        <dbReference type="SAM" id="MobiDB-lite"/>
    </source>
</evidence>
<dbReference type="Proteomes" id="UP001230426">
    <property type="component" value="Unassembled WGS sequence"/>
</dbReference>
<protein>
    <submittedName>
        <fullName evidence="2">Uncharacterized protein</fullName>
    </submittedName>
</protein>
<comment type="caution">
    <text evidence="2">The sequence shown here is derived from an EMBL/GenBank/DDBJ whole genome shotgun (WGS) entry which is preliminary data.</text>
</comment>
<evidence type="ECO:0000313" key="3">
    <source>
        <dbReference type="Proteomes" id="UP001230426"/>
    </source>
</evidence>
<feature type="compositionally biased region" description="Basic and acidic residues" evidence="1">
    <location>
        <begin position="13"/>
        <end position="28"/>
    </location>
</feature>
<name>A0ABT9QVX4_9ACTN</name>
<gene>
    <name evidence="2" type="ORF">J2S55_000388</name>
</gene>
<keyword evidence="3" id="KW-1185">Reference proteome</keyword>
<evidence type="ECO:0000313" key="2">
    <source>
        <dbReference type="EMBL" id="MDP9861129.1"/>
    </source>
</evidence>
<sequence length="62" mass="6214">MNQVRGETSVVRGDGHGGDGAVDDDHPPGGKVEGAVAVDPPVRLVVAVGPLGSGVVARAFRR</sequence>